<reference evidence="2 3" key="1">
    <citation type="submission" date="2024-01" db="EMBL/GenBank/DDBJ databases">
        <title>The genomes of 5 underutilized Papilionoideae crops provide insights into root nodulation and disease resistanc.</title>
        <authorList>
            <person name="Yuan L."/>
        </authorList>
    </citation>
    <scope>NUCLEOTIDE SEQUENCE [LARGE SCALE GENOMIC DNA]</scope>
    <source>
        <strain evidence="2">ZHUSHIDOU_FW_LH</strain>
        <tissue evidence="2">Leaf</tissue>
    </source>
</reference>
<protein>
    <recommendedName>
        <fullName evidence="4">Protein EXECUTER 2, chloroplastic</fullName>
    </recommendedName>
</protein>
<dbReference type="EMBL" id="JAYWIO010000001">
    <property type="protein sequence ID" value="KAK7291636.1"/>
    <property type="molecule type" value="Genomic_DNA"/>
</dbReference>
<dbReference type="Proteomes" id="UP001372338">
    <property type="component" value="Unassembled WGS sequence"/>
</dbReference>
<feature type="compositionally biased region" description="Basic and acidic residues" evidence="1">
    <location>
        <begin position="331"/>
        <end position="345"/>
    </location>
</feature>
<dbReference type="GO" id="GO:0042651">
    <property type="term" value="C:thylakoid membrane"/>
    <property type="evidence" value="ECO:0007669"/>
    <property type="project" value="TreeGrafter"/>
</dbReference>
<dbReference type="InterPro" id="IPR044680">
    <property type="entry name" value="EX1/2"/>
</dbReference>
<feature type="compositionally biased region" description="Polar residues" evidence="1">
    <location>
        <begin position="389"/>
        <end position="404"/>
    </location>
</feature>
<dbReference type="AlphaFoldDB" id="A0AAN9PB65"/>
<keyword evidence="3" id="KW-1185">Reference proteome</keyword>
<feature type="compositionally biased region" description="Polar residues" evidence="1">
    <location>
        <begin position="305"/>
        <end position="329"/>
    </location>
</feature>
<feature type="region of interest" description="Disordered" evidence="1">
    <location>
        <begin position="382"/>
        <end position="430"/>
    </location>
</feature>
<proteinExistence type="predicted"/>
<dbReference type="Pfam" id="PF12014">
    <property type="entry name" value="Cyclin_D1_bind"/>
    <property type="match status" value="1"/>
</dbReference>
<name>A0AAN9PB65_CROPI</name>
<dbReference type="PANTHER" id="PTHR33917">
    <property type="entry name" value="PROTEIN EXECUTER 1, CHLOROPLASTIC"/>
    <property type="match status" value="1"/>
</dbReference>
<sequence length="711" mass="79155">MSVQFGTWGMFCIRNWIAPIPKALSLTIEGVLAFVQWVITYPPTPLRTGAGSGAENNHRIFHPCSVPMVMVAQSIISTPPIHGGGAPSPSLHPYHPLSIKHPPSFHSPTINLLLTTTTRINHRRNLCCRCSHSSSSSSLPNNHWDWNRWTRHFSQVEHQEGLASHLQFQLEDAIEIQDFREAARLKNAIAEATSNDTVAEIMSLLKNAVDEERYHDASKLCRHTGSGLVGWWVGFSKSKDSDDPFGRIIRISPHMGRFVGKSYSPRQLITASPGTPLFEIYVVKNADGTYHMQVVYLRRTKKGKSMSNPPSIPDTSPSKPEVENASSVEMQGHEEKVEKNDEKTSSIEGATEEGVKSLINFLKEKIPGLKLKVINIDVQEEGAEDNDSIKQLTNEDSNKTSSSENPEEVNNLDEPDEVTLEADSDASEEEKDLDMKLFVGGVVHNNDDTAVKDDFMRLPAEIKDMEKDSFILHIPRSNLDHDTAEHKVRNMKVAALAAQGVSELMPSDVAKTFWSSDKVSAKVSKSVLEMAKHAISQSQKRSRLSEYTSFSRITSSRGDLDPFDGLYYGAFSPYGAEVVQLKRKFGHWNDVDNESNPSDVEFFEYVEAVKFTGDLNVPAGQVTFRAKIGRSNRNNNRGRYPSELGVEARYKGQGRVAGLGFRNPKWVEGELLLLNGKGIGPHMKGADIGFLYIVPEGDSFIVLFNRLKLPK</sequence>
<evidence type="ECO:0008006" key="4">
    <source>
        <dbReference type="Google" id="ProtNLM"/>
    </source>
</evidence>
<evidence type="ECO:0000256" key="1">
    <source>
        <dbReference type="SAM" id="MobiDB-lite"/>
    </source>
</evidence>
<dbReference type="PANTHER" id="PTHR33917:SF2">
    <property type="entry name" value="PROTEIN EXECUTER 2, CHLOROPLASTIC"/>
    <property type="match status" value="1"/>
</dbReference>
<dbReference type="GO" id="GO:0010343">
    <property type="term" value="P:singlet oxygen-mediated programmed cell death"/>
    <property type="evidence" value="ECO:0007669"/>
    <property type="project" value="InterPro"/>
</dbReference>
<comment type="caution">
    <text evidence="2">The sequence shown here is derived from an EMBL/GenBank/DDBJ whole genome shotgun (WGS) entry which is preliminary data.</text>
</comment>
<organism evidence="2 3">
    <name type="scientific">Crotalaria pallida</name>
    <name type="common">Smooth rattlebox</name>
    <name type="synonym">Crotalaria striata</name>
    <dbReference type="NCBI Taxonomy" id="3830"/>
    <lineage>
        <taxon>Eukaryota</taxon>
        <taxon>Viridiplantae</taxon>
        <taxon>Streptophyta</taxon>
        <taxon>Embryophyta</taxon>
        <taxon>Tracheophyta</taxon>
        <taxon>Spermatophyta</taxon>
        <taxon>Magnoliopsida</taxon>
        <taxon>eudicotyledons</taxon>
        <taxon>Gunneridae</taxon>
        <taxon>Pentapetalae</taxon>
        <taxon>rosids</taxon>
        <taxon>fabids</taxon>
        <taxon>Fabales</taxon>
        <taxon>Fabaceae</taxon>
        <taxon>Papilionoideae</taxon>
        <taxon>50 kb inversion clade</taxon>
        <taxon>genistoids sensu lato</taxon>
        <taxon>core genistoids</taxon>
        <taxon>Crotalarieae</taxon>
        <taxon>Crotalaria</taxon>
    </lineage>
</organism>
<feature type="compositionally biased region" description="Acidic residues" evidence="1">
    <location>
        <begin position="405"/>
        <end position="430"/>
    </location>
</feature>
<evidence type="ECO:0000313" key="2">
    <source>
        <dbReference type="EMBL" id="KAK7291636.1"/>
    </source>
</evidence>
<gene>
    <name evidence="2" type="ORF">RIF29_06942</name>
</gene>
<accession>A0AAN9PB65</accession>
<feature type="region of interest" description="Disordered" evidence="1">
    <location>
        <begin position="301"/>
        <end position="349"/>
    </location>
</feature>
<evidence type="ECO:0000313" key="3">
    <source>
        <dbReference type="Proteomes" id="UP001372338"/>
    </source>
</evidence>